<comment type="similarity">
    <text evidence="4">Belongs to the cellobiose 2-epimerase family.</text>
</comment>
<dbReference type="GO" id="GO:0005975">
    <property type="term" value="P:carbohydrate metabolic process"/>
    <property type="evidence" value="ECO:0007669"/>
    <property type="project" value="InterPro"/>
</dbReference>
<evidence type="ECO:0000313" key="5">
    <source>
        <dbReference type="EMBL" id="EEB26902.1"/>
    </source>
</evidence>
<dbReference type="Gene3D" id="1.50.10.10">
    <property type="match status" value="1"/>
</dbReference>
<keyword evidence="3 4" id="KW-0413">Isomerase</keyword>
<dbReference type="SUPFAM" id="SSF48208">
    <property type="entry name" value="Six-hairpin glycosidases"/>
    <property type="match status" value="1"/>
</dbReference>
<dbReference type="EMBL" id="ABWZ01000013">
    <property type="protein sequence ID" value="EEB26902.1"/>
    <property type="molecule type" value="Genomic_DNA"/>
</dbReference>
<dbReference type="InterPro" id="IPR008928">
    <property type="entry name" value="6-hairpin_glycosidase_sf"/>
</dbReference>
<comment type="catalytic activity">
    <reaction evidence="1 4">
        <text>D-cellobiose = beta-D-glucosyl-(1-&gt;4)-D-mannopyranose</text>
        <dbReference type="Rhea" id="RHEA:23384"/>
        <dbReference type="ChEBI" id="CHEBI:17057"/>
        <dbReference type="ChEBI" id="CHEBI:47931"/>
        <dbReference type="EC" id="5.1.3.11"/>
    </reaction>
</comment>
<evidence type="ECO:0000256" key="4">
    <source>
        <dbReference type="HAMAP-Rule" id="MF_00929"/>
    </source>
</evidence>
<dbReference type="PANTHER" id="PTHR15108">
    <property type="entry name" value="N-ACYLGLUCOSAMINE-2-EPIMERASE"/>
    <property type="match status" value="1"/>
</dbReference>
<dbReference type="Pfam" id="PF07221">
    <property type="entry name" value="GlcNAc_2-epim"/>
    <property type="match status" value="1"/>
</dbReference>
<organism evidence="5 6">
    <name type="scientific">Phocaeicola dorei DSM 17855</name>
    <dbReference type="NCBI Taxonomy" id="483217"/>
    <lineage>
        <taxon>Bacteria</taxon>
        <taxon>Pseudomonadati</taxon>
        <taxon>Bacteroidota</taxon>
        <taxon>Bacteroidia</taxon>
        <taxon>Bacteroidales</taxon>
        <taxon>Bacteroidaceae</taxon>
        <taxon>Phocaeicola</taxon>
    </lineage>
</organism>
<dbReference type="Proteomes" id="UP000004849">
    <property type="component" value="Unassembled WGS sequence"/>
</dbReference>
<comment type="function">
    <text evidence="4">Catalyzes the reversible epimerization of cellobiose to 4-O-beta-D-glucopyranosyl-D-mannose (Glc-Man).</text>
</comment>
<protein>
    <recommendedName>
        <fullName evidence="4">Cellobiose 2-epimerase</fullName>
        <shortName evidence="4">CE</shortName>
        <ecNumber evidence="4">5.1.3.11</ecNumber>
    </recommendedName>
</protein>
<sequence length="401" mass="47613">MKKRMETTIFQLKKEVEEILTTNILPYWMDKMIDVQHGGFYGRINGQEVLMPEAEKGAILNARILWTFSSAYRLLHKPEYLETATRAKREIIDRFYDKEFGGIYWSISAEDRPLDTKKQIYAIGFAIYGLSEYHRATGDNEALEYAIRLFHDIEAHSFDRKKNGYFEALTREWEELDDMRLSNKDANERKTMNTHLHILEPYTNLFRVWKDDYLKHQLYNLVRLFIDRILDTDTSHLQLFFNDDWESQYHIISYGHDIEASWLLHEAAMVLDDKTLLDEVEPRIIDIAEAGTEGFLTTAGMLYEQNVDTASIDADRHWWVQAETIVGYINLYQHFDDKLSLSRALQCWEFVKRNLIDRENGEWYWSLRADGSVNRNEDKAGFWKCPYHNGRMCMEIMERFV</sequence>
<evidence type="ECO:0000256" key="1">
    <source>
        <dbReference type="ARBA" id="ARBA00001470"/>
    </source>
</evidence>
<gene>
    <name evidence="5" type="ORF">BACDOR_00588</name>
</gene>
<evidence type="ECO:0000256" key="3">
    <source>
        <dbReference type="ARBA" id="ARBA00023235"/>
    </source>
</evidence>
<reference evidence="5 6" key="1">
    <citation type="submission" date="2008-10" db="EMBL/GenBank/DDBJ databases">
        <title>Draft genome sequence of Bacteroides dorei (DSM 17855).</title>
        <authorList>
            <person name="Sudarsanam P."/>
            <person name="Ley R."/>
            <person name="Guruge J."/>
            <person name="Turnbaugh P.J."/>
            <person name="Mahowald M."/>
            <person name="Liep D."/>
            <person name="Gordon J."/>
        </authorList>
    </citation>
    <scope>NUCLEOTIDE SEQUENCE [LARGE SCALE GENOMIC DNA]</scope>
    <source>
        <strain evidence="5 6">DSM 17855</strain>
    </source>
</reference>
<name>B6VT18_9BACT</name>
<dbReference type="HOGENOM" id="CLU_046651_3_0_10"/>
<dbReference type="GO" id="GO:0047736">
    <property type="term" value="F:cellobiose epimerase activity"/>
    <property type="evidence" value="ECO:0007669"/>
    <property type="project" value="UniProtKB-UniRule"/>
</dbReference>
<dbReference type="AlphaFoldDB" id="B6VT18"/>
<dbReference type="InterPro" id="IPR010819">
    <property type="entry name" value="AGE/CE"/>
</dbReference>
<dbReference type="InterPro" id="IPR012341">
    <property type="entry name" value="6hp_glycosidase-like_sf"/>
</dbReference>
<comment type="similarity">
    <text evidence="2">Belongs to the N-acylglucosamine 2-epimerase family.</text>
</comment>
<accession>B6VT18</accession>
<dbReference type="HAMAP" id="MF_00929">
    <property type="entry name" value="Cellobiose_2_epim"/>
    <property type="match status" value="1"/>
</dbReference>
<dbReference type="InterPro" id="IPR028584">
    <property type="entry name" value="Cellobiose_2_epim"/>
</dbReference>
<evidence type="ECO:0000256" key="2">
    <source>
        <dbReference type="ARBA" id="ARBA00008558"/>
    </source>
</evidence>
<evidence type="ECO:0000313" key="6">
    <source>
        <dbReference type="Proteomes" id="UP000004849"/>
    </source>
</evidence>
<reference evidence="5 6" key="2">
    <citation type="submission" date="2008-10" db="EMBL/GenBank/DDBJ databases">
        <authorList>
            <person name="Fulton L."/>
            <person name="Clifton S."/>
            <person name="Fulton B."/>
            <person name="Xu J."/>
            <person name="Minx P."/>
            <person name="Pepin K.H."/>
            <person name="Johnson M."/>
            <person name="Thiruvilangam P."/>
            <person name="Bhonagiri V."/>
            <person name="Nash W.E."/>
            <person name="Mardis E.R."/>
            <person name="Wilson R.K."/>
        </authorList>
    </citation>
    <scope>NUCLEOTIDE SEQUENCE [LARGE SCALE GENOMIC DNA]</scope>
    <source>
        <strain evidence="5 6">DSM 17855</strain>
    </source>
</reference>
<dbReference type="EC" id="5.1.3.11" evidence="4"/>
<proteinExistence type="inferred from homology"/>